<dbReference type="InterPro" id="IPR036396">
    <property type="entry name" value="Cyt_P450_sf"/>
</dbReference>
<reference evidence="9" key="1">
    <citation type="journal article" date="2013" name="Genome Announc.">
        <title>Draft genome sequence of the grapevine dieback fungus Eutypa lata UCR-EL1.</title>
        <authorList>
            <person name="Blanco-Ulate B."/>
            <person name="Rolshausen P.E."/>
            <person name="Cantu D."/>
        </authorList>
    </citation>
    <scope>NUCLEOTIDE SEQUENCE [LARGE SCALE GENOMIC DNA]</scope>
    <source>
        <strain evidence="9">UCR-EL1</strain>
    </source>
</reference>
<evidence type="ECO:0000256" key="6">
    <source>
        <dbReference type="PIRSR" id="PIRSR602401-1"/>
    </source>
</evidence>
<evidence type="ECO:0000313" key="9">
    <source>
        <dbReference type="Proteomes" id="UP000012174"/>
    </source>
</evidence>
<protein>
    <submittedName>
        <fullName evidence="8">Putative cytochrome p450 oxidoreductase protein</fullName>
    </submittedName>
</protein>
<evidence type="ECO:0000256" key="3">
    <source>
        <dbReference type="ARBA" id="ARBA00022617"/>
    </source>
</evidence>
<dbReference type="GO" id="GO:0004497">
    <property type="term" value="F:monooxygenase activity"/>
    <property type="evidence" value="ECO:0007669"/>
    <property type="project" value="UniProtKB-KW"/>
</dbReference>
<dbReference type="PANTHER" id="PTHR24305">
    <property type="entry name" value="CYTOCHROME P450"/>
    <property type="match status" value="1"/>
</dbReference>
<keyword evidence="3 6" id="KW-0349">Heme</keyword>
<dbReference type="SUPFAM" id="SSF48264">
    <property type="entry name" value="Cytochrome P450"/>
    <property type="match status" value="1"/>
</dbReference>
<keyword evidence="5 6" id="KW-0408">Iron</keyword>
<gene>
    <name evidence="8" type="ORF">UCREL1_4602</name>
</gene>
<dbReference type="FunFam" id="1.10.630.10:FF:000050">
    <property type="entry name" value="Cytochrome P450 monooxygenase"/>
    <property type="match status" value="1"/>
</dbReference>
<dbReference type="CDD" id="cd11060">
    <property type="entry name" value="CYP57A1-like"/>
    <property type="match status" value="1"/>
</dbReference>
<evidence type="ECO:0000256" key="1">
    <source>
        <dbReference type="ARBA" id="ARBA00001971"/>
    </source>
</evidence>
<keyword evidence="7" id="KW-0560">Oxidoreductase</keyword>
<proteinExistence type="inferred from homology"/>
<dbReference type="GO" id="GO:0005506">
    <property type="term" value="F:iron ion binding"/>
    <property type="evidence" value="ECO:0007669"/>
    <property type="project" value="InterPro"/>
</dbReference>
<dbReference type="InterPro" id="IPR001128">
    <property type="entry name" value="Cyt_P450"/>
</dbReference>
<dbReference type="EMBL" id="KB706249">
    <property type="protein sequence ID" value="EMR68388.1"/>
    <property type="molecule type" value="Genomic_DNA"/>
</dbReference>
<accession>M7SV39</accession>
<organism evidence="8 9">
    <name type="scientific">Eutypa lata (strain UCR-EL1)</name>
    <name type="common">Grapevine dieback disease fungus</name>
    <name type="synonym">Eutypa armeniacae</name>
    <dbReference type="NCBI Taxonomy" id="1287681"/>
    <lineage>
        <taxon>Eukaryota</taxon>
        <taxon>Fungi</taxon>
        <taxon>Dikarya</taxon>
        <taxon>Ascomycota</taxon>
        <taxon>Pezizomycotina</taxon>
        <taxon>Sordariomycetes</taxon>
        <taxon>Xylariomycetidae</taxon>
        <taxon>Xylariales</taxon>
        <taxon>Diatrypaceae</taxon>
        <taxon>Eutypa</taxon>
    </lineage>
</organism>
<dbReference type="Proteomes" id="UP000012174">
    <property type="component" value="Unassembled WGS sequence"/>
</dbReference>
<sequence length="547" mass="61235">MAALLETDANTISPTKALLSSALTFLKEYWPVLLPVFLVFRVLYKRYSSPLRRYPGPFLASCSRLWKVISTVKGQTNYDHIELHRKYGPVVRIAPNEVSVASPAAARALLSAGKRFYKTDFYAVFPPPQNADIFTEIREDVHAMKKKVANVPYSMAAMRQLSPFIDDTIEVLAQRIGEFCPDPKKGQGESGHGKGYETLSGRHVVDLGAWLHYFAFDVLGEVAFGRSFGFLAAGVDVEGAIKTIDDMQRYNGVVGQVPEFDFVLRRNPLARLIPSLNPNNSLITRIAMEEMSKRRPFEVEKEGKGGSSDGREDLLASLIKGHLKNPDKFGEGDVFAVAHGAIFAGSDSTASTMQSFFWHLLTAPRVYAKLMAEIDAAVQTATIPASGNIEWLEAQKLEYFQACLKEAMRIRPAVGLSITRYVPPEGADIEGHHFEGGTRIAANGWVLHRDQATFGEDADFYRPERWLDDAENAKVMERYMFQFGGGSHVCIGRNLALLEINKVIPRLLRDFRFELVNPTRELQAKSTFFVVQEGLNVYIQRRNEKTE</sequence>
<keyword evidence="9" id="KW-1185">Reference proteome</keyword>
<comment type="cofactor">
    <cofactor evidence="1 6">
        <name>heme</name>
        <dbReference type="ChEBI" id="CHEBI:30413"/>
    </cofactor>
</comment>
<dbReference type="HOGENOM" id="CLU_001570_14_0_1"/>
<evidence type="ECO:0000256" key="7">
    <source>
        <dbReference type="RuleBase" id="RU000461"/>
    </source>
</evidence>
<dbReference type="OMA" id="WLHYFAF"/>
<dbReference type="PRINTS" id="PR00385">
    <property type="entry name" value="P450"/>
</dbReference>
<evidence type="ECO:0000256" key="5">
    <source>
        <dbReference type="ARBA" id="ARBA00023004"/>
    </source>
</evidence>
<dbReference type="InterPro" id="IPR050121">
    <property type="entry name" value="Cytochrome_P450_monoxygenase"/>
</dbReference>
<evidence type="ECO:0000313" key="8">
    <source>
        <dbReference type="EMBL" id="EMR68388.1"/>
    </source>
</evidence>
<dbReference type="PANTHER" id="PTHR24305:SF232">
    <property type="entry name" value="P450, PUTATIVE (EUROFUNG)-RELATED"/>
    <property type="match status" value="1"/>
</dbReference>
<name>M7SV39_EUTLA</name>
<evidence type="ECO:0000256" key="4">
    <source>
        <dbReference type="ARBA" id="ARBA00022723"/>
    </source>
</evidence>
<dbReference type="eggNOG" id="KOG0156">
    <property type="taxonomic scope" value="Eukaryota"/>
</dbReference>
<dbReference type="GO" id="GO:0020037">
    <property type="term" value="F:heme binding"/>
    <property type="evidence" value="ECO:0007669"/>
    <property type="project" value="InterPro"/>
</dbReference>
<dbReference type="AlphaFoldDB" id="M7SV39"/>
<dbReference type="Gene3D" id="1.10.630.10">
    <property type="entry name" value="Cytochrome P450"/>
    <property type="match status" value="1"/>
</dbReference>
<dbReference type="PROSITE" id="PS00086">
    <property type="entry name" value="CYTOCHROME_P450"/>
    <property type="match status" value="1"/>
</dbReference>
<dbReference type="InterPro" id="IPR002401">
    <property type="entry name" value="Cyt_P450_E_grp-I"/>
</dbReference>
<keyword evidence="7" id="KW-0503">Monooxygenase</keyword>
<dbReference type="GO" id="GO:0016705">
    <property type="term" value="F:oxidoreductase activity, acting on paired donors, with incorporation or reduction of molecular oxygen"/>
    <property type="evidence" value="ECO:0007669"/>
    <property type="project" value="InterPro"/>
</dbReference>
<dbReference type="KEGG" id="ela:UCREL1_4602"/>
<dbReference type="OrthoDB" id="3934656at2759"/>
<dbReference type="Pfam" id="PF00067">
    <property type="entry name" value="p450"/>
    <property type="match status" value="1"/>
</dbReference>
<comment type="similarity">
    <text evidence="2 7">Belongs to the cytochrome P450 family.</text>
</comment>
<dbReference type="PRINTS" id="PR00463">
    <property type="entry name" value="EP450I"/>
</dbReference>
<evidence type="ECO:0000256" key="2">
    <source>
        <dbReference type="ARBA" id="ARBA00010617"/>
    </source>
</evidence>
<dbReference type="InterPro" id="IPR017972">
    <property type="entry name" value="Cyt_P450_CS"/>
</dbReference>
<feature type="binding site" description="axial binding residue" evidence="6">
    <location>
        <position position="490"/>
    </location>
    <ligand>
        <name>heme</name>
        <dbReference type="ChEBI" id="CHEBI:30413"/>
    </ligand>
    <ligandPart>
        <name>Fe</name>
        <dbReference type="ChEBI" id="CHEBI:18248"/>
    </ligandPart>
</feature>
<keyword evidence="4 6" id="KW-0479">Metal-binding</keyword>